<dbReference type="EMBL" id="SDKM01000023">
    <property type="protein sequence ID" value="RYP84431.1"/>
    <property type="molecule type" value="Genomic_DNA"/>
</dbReference>
<name>A0A4Q4ZAY3_9ACTN</name>
<dbReference type="Gene3D" id="3.30.565.10">
    <property type="entry name" value="Histidine kinase-like ATPase, C-terminal domain"/>
    <property type="match status" value="1"/>
</dbReference>
<evidence type="ECO:0000313" key="3">
    <source>
        <dbReference type="EMBL" id="RYP84431.1"/>
    </source>
</evidence>
<keyword evidence="1" id="KW-0418">Kinase</keyword>
<keyword evidence="3" id="KW-0067">ATP-binding</keyword>
<evidence type="ECO:0000313" key="4">
    <source>
        <dbReference type="Proteomes" id="UP000295198"/>
    </source>
</evidence>
<keyword evidence="1" id="KW-0808">Transferase</keyword>
<dbReference type="RefSeq" id="WP_134718892.1">
    <property type="nucleotide sequence ID" value="NZ_SDKM01000023.1"/>
</dbReference>
<proteinExistence type="predicted"/>
<dbReference type="GO" id="GO:0005524">
    <property type="term" value="F:ATP binding"/>
    <property type="evidence" value="ECO:0007669"/>
    <property type="project" value="UniProtKB-KW"/>
</dbReference>
<feature type="domain" description="Histidine kinase/HSP90-like ATPase" evidence="2">
    <location>
        <begin position="12"/>
        <end position="120"/>
    </location>
</feature>
<keyword evidence="3" id="KW-0547">Nucleotide-binding</keyword>
<dbReference type="InterPro" id="IPR003594">
    <property type="entry name" value="HATPase_dom"/>
</dbReference>
<dbReference type="PANTHER" id="PTHR35526:SF3">
    <property type="entry name" value="ANTI-SIGMA-F FACTOR RSBW"/>
    <property type="match status" value="1"/>
</dbReference>
<dbReference type="AlphaFoldDB" id="A0A4Q4ZAY3"/>
<dbReference type="OrthoDB" id="3867457at2"/>
<dbReference type="InterPro" id="IPR036890">
    <property type="entry name" value="HATPase_C_sf"/>
</dbReference>
<gene>
    <name evidence="3" type="ORF">EKO23_15515</name>
</gene>
<evidence type="ECO:0000256" key="1">
    <source>
        <dbReference type="ARBA" id="ARBA00022527"/>
    </source>
</evidence>
<sequence length="137" mass="14510">MDKGWSHRGEFVAALSSVAGARAFVGTHLITHELANLLDDVQLVVSELTTNALLHADSRFTVTLEGSTGLVRLRVFDRTTARPVPGIARATDTGGRGLAIVAAVSRSWGVLYDDEGGKSIWAEFSTRGQGRAHVGPG</sequence>
<keyword evidence="1" id="KW-0723">Serine/threonine-protein kinase</keyword>
<protein>
    <submittedName>
        <fullName evidence="3">ATP-binding protein</fullName>
    </submittedName>
</protein>
<evidence type="ECO:0000259" key="2">
    <source>
        <dbReference type="Pfam" id="PF13581"/>
    </source>
</evidence>
<dbReference type="Pfam" id="PF13581">
    <property type="entry name" value="HATPase_c_2"/>
    <property type="match status" value="1"/>
</dbReference>
<dbReference type="CDD" id="cd16936">
    <property type="entry name" value="HATPase_RsbW-like"/>
    <property type="match status" value="1"/>
</dbReference>
<dbReference type="InterPro" id="IPR050267">
    <property type="entry name" value="Anti-sigma-factor_SerPK"/>
</dbReference>
<dbReference type="GO" id="GO:0004674">
    <property type="term" value="F:protein serine/threonine kinase activity"/>
    <property type="evidence" value="ECO:0007669"/>
    <property type="project" value="UniProtKB-KW"/>
</dbReference>
<comment type="caution">
    <text evidence="3">The sequence shown here is derived from an EMBL/GenBank/DDBJ whole genome shotgun (WGS) entry which is preliminary data.</text>
</comment>
<accession>A0A4Q4ZAY3</accession>
<keyword evidence="4" id="KW-1185">Reference proteome</keyword>
<organism evidence="3 4">
    <name type="scientific">Nocardioides guangzhouensis</name>
    <dbReference type="NCBI Taxonomy" id="2497878"/>
    <lineage>
        <taxon>Bacteria</taxon>
        <taxon>Bacillati</taxon>
        <taxon>Actinomycetota</taxon>
        <taxon>Actinomycetes</taxon>
        <taxon>Propionibacteriales</taxon>
        <taxon>Nocardioidaceae</taxon>
        <taxon>Nocardioides</taxon>
    </lineage>
</organism>
<dbReference type="Proteomes" id="UP000295198">
    <property type="component" value="Unassembled WGS sequence"/>
</dbReference>
<reference evidence="3 4" key="1">
    <citation type="submission" date="2019-01" db="EMBL/GenBank/DDBJ databases">
        <title>Nocardioides guangzhouensis sp. nov., an actinobacterium isolated from soil.</title>
        <authorList>
            <person name="Fu Y."/>
            <person name="Cai Y."/>
            <person name="Lin Z."/>
            <person name="Chen P."/>
        </authorList>
    </citation>
    <scope>NUCLEOTIDE SEQUENCE [LARGE SCALE GENOMIC DNA]</scope>
    <source>
        <strain evidence="3 4">130</strain>
    </source>
</reference>
<dbReference type="SUPFAM" id="SSF55874">
    <property type="entry name" value="ATPase domain of HSP90 chaperone/DNA topoisomerase II/histidine kinase"/>
    <property type="match status" value="1"/>
</dbReference>
<dbReference type="PANTHER" id="PTHR35526">
    <property type="entry name" value="ANTI-SIGMA-F FACTOR RSBW-RELATED"/>
    <property type="match status" value="1"/>
</dbReference>